<dbReference type="Proteomes" id="UP001630127">
    <property type="component" value="Unassembled WGS sequence"/>
</dbReference>
<feature type="compositionally biased region" description="Polar residues" evidence="5">
    <location>
        <begin position="463"/>
        <end position="487"/>
    </location>
</feature>
<dbReference type="GO" id="GO:0005634">
    <property type="term" value="C:nucleus"/>
    <property type="evidence" value="ECO:0007669"/>
    <property type="project" value="UniProtKB-SubCell"/>
</dbReference>
<feature type="compositionally biased region" description="Low complexity" evidence="5">
    <location>
        <begin position="759"/>
        <end position="792"/>
    </location>
</feature>
<dbReference type="PANTHER" id="PTHR33137">
    <property type="entry name" value="MEDIATOR OF RNA POLYMERASE II TRANSCRIPTION SUBUNIT 15A-RELATED"/>
    <property type="match status" value="1"/>
</dbReference>
<feature type="region of interest" description="Disordered" evidence="5">
    <location>
        <begin position="459"/>
        <end position="490"/>
    </location>
</feature>
<evidence type="ECO:0000259" key="7">
    <source>
        <dbReference type="Pfam" id="PF21539"/>
    </source>
</evidence>
<dbReference type="SUPFAM" id="SSF47040">
    <property type="entry name" value="Kix domain of CBP (creb binding protein)"/>
    <property type="match status" value="1"/>
</dbReference>
<feature type="region of interest" description="Disordered" evidence="5">
    <location>
        <begin position="696"/>
        <end position="799"/>
    </location>
</feature>
<evidence type="ECO:0000256" key="3">
    <source>
        <dbReference type="ARBA" id="ARBA00023163"/>
    </source>
</evidence>
<comment type="caution">
    <text evidence="8">The sequence shown here is derived from an EMBL/GenBank/DDBJ whole genome shotgun (WGS) entry which is preliminary data.</text>
</comment>
<feature type="compositionally biased region" description="Low complexity" evidence="5">
    <location>
        <begin position="204"/>
        <end position="214"/>
    </location>
</feature>
<dbReference type="EMBL" id="JBJUIK010000001">
    <property type="protein sequence ID" value="KAL3537672.1"/>
    <property type="molecule type" value="Genomic_DNA"/>
</dbReference>
<feature type="region of interest" description="Disordered" evidence="5">
    <location>
        <begin position="190"/>
        <end position="214"/>
    </location>
</feature>
<keyword evidence="4" id="KW-0539">Nucleus</keyword>
<feature type="region of interest" description="Disordered" evidence="5">
    <location>
        <begin position="639"/>
        <end position="676"/>
    </location>
</feature>
<dbReference type="Pfam" id="PF16987">
    <property type="entry name" value="KIX_2"/>
    <property type="match status" value="1"/>
</dbReference>
<feature type="compositionally biased region" description="Low complexity" evidence="5">
    <location>
        <begin position="405"/>
        <end position="434"/>
    </location>
</feature>
<dbReference type="AlphaFoldDB" id="A0ABD3B3F9"/>
<dbReference type="Pfam" id="PF21539">
    <property type="entry name" value="Med15_C"/>
    <property type="match status" value="1"/>
</dbReference>
<organism evidence="8 9">
    <name type="scientific">Cinchona calisaya</name>
    <dbReference type="NCBI Taxonomy" id="153742"/>
    <lineage>
        <taxon>Eukaryota</taxon>
        <taxon>Viridiplantae</taxon>
        <taxon>Streptophyta</taxon>
        <taxon>Embryophyta</taxon>
        <taxon>Tracheophyta</taxon>
        <taxon>Spermatophyta</taxon>
        <taxon>Magnoliopsida</taxon>
        <taxon>eudicotyledons</taxon>
        <taxon>Gunneridae</taxon>
        <taxon>Pentapetalae</taxon>
        <taxon>asterids</taxon>
        <taxon>lamiids</taxon>
        <taxon>Gentianales</taxon>
        <taxon>Rubiaceae</taxon>
        <taxon>Cinchonoideae</taxon>
        <taxon>Cinchoneae</taxon>
        <taxon>Cinchona</taxon>
    </lineage>
</organism>
<feature type="domain" description="Mediator complex subunit 15 KIX" evidence="6">
    <location>
        <begin position="4"/>
        <end position="82"/>
    </location>
</feature>
<evidence type="ECO:0000256" key="4">
    <source>
        <dbReference type="ARBA" id="ARBA00023242"/>
    </source>
</evidence>
<dbReference type="InterPro" id="IPR036546">
    <property type="entry name" value="MED15_KIX"/>
</dbReference>
<dbReference type="PANTHER" id="PTHR33137:SF4">
    <property type="entry name" value="MEDIATOR OF RNA POLYMERASE II TRANSCRIPTION SUBUNIT 15A-RELATED"/>
    <property type="match status" value="1"/>
</dbReference>
<gene>
    <name evidence="8" type="ORF">ACH5RR_001038</name>
</gene>
<evidence type="ECO:0000313" key="8">
    <source>
        <dbReference type="EMBL" id="KAL3537672.1"/>
    </source>
</evidence>
<evidence type="ECO:0000256" key="2">
    <source>
        <dbReference type="ARBA" id="ARBA00023015"/>
    </source>
</evidence>
<keyword evidence="9" id="KW-1185">Reference proteome</keyword>
<sequence length="1268" mass="139851">MDVGDWRTQLQADFRQRIINKIMETLKRRLLFSGQDGLLELKRISVKFEEKIYTAATSQSDYLRKISLKMLTMETKSQNLMANCLQVTAANTSKNPPDPAVGSLQSQIQNQSLPMPVVSGQSQPRQQLLPQKIQTDMTSSGLPNSAILTSTLPTAGNLVQASIQNVVSQKTNLHNRQSISGAAQNLVGMGQGMPSTVFTNSHRQMQGRQQQVIPQQLQPQPQQYLCQQQFIKRRLQQGGMTQSLMQAPTQQQQQNNLLQPTQIQTSQQAVMQPSVMQSTPLSSIQQNQQQQQQAFILHQQETSTAQQPLLPAPQQQLIGQQSNASNTDHNQLTSLQNMHLPQLAPQSIVSGLHQQSVLGTQSGNSGMSTSQHYVLMPEQSKVLVQQQMQQNVEALPPNQNQSLRPQPSQQQMVSQMQSQPGGLQQLQQQSNMLQRDMQQRLQTSGSLLQQQNVVEQQKQLFQSQRANPEASTTSVDSMAQTVNSSGGDWQEAAHHKITSMKDMYYLELNEMYVKITTKLQQHDSLPQQPRNEQLEKLKGFKLKLEGLLGFLRSTKNDVQITHKDELASIEKKIISILNSNGPRRPVSLQQGQLPQPQMPAMQHTQSQSQISQMQHQENEMTPQMQPMNVQGSITTMQPNSLTGLLHNSFSSDPPVSILQQNMSSPQTASTLDSGQSNALNPIQQIAISSLQQNPVGGPQIANMNSLSSQGSMNTLQSNLNNSVQSNSSMIPNHHPKQQEQKMLQTQLMKQQYHNHRQMQQKILQRQQLMQQHRQQQPQQRHQQTKQQHQPVQLPGHQMSPLHQMIDSSDLKVRQQMGDKSGVFQHHHSTGQCAAYNHQQLKSASPFPISSPQILQAASPQVPPHPSPQIDQQNMLVSIAKAGTPLQSANSPFVVPSPFTPLSRSPMPGESEKLHSTISSLSNASSIGHSQAISVSAAAQSLAIGTPGISASPLLAEFTSLDRAQVNVPTAMSWKSNVIDQPHERLIKAVKSISQKALITSVSDISSVASMFDGIGGSAPGNGSRAAVGEDLVAMTKGRLQARNFFTQDGPSGTKRMRRFTSAMPSDIVSSVGSVHDSARQLNGSDAFELESTATSTVKRPRVKVNHALVEEIHEINRWLIDTVVDTSDEDIDPTAVAAAGEGGEGTIVKCSFSAVALNPNLKSQYASAQMSPIQPLRLLVPINYPTSSPILLDKFPFEVSKEYEDLSMKAKSRFSISLRSLSQPMSLAEMAKTWDICARSVISEFAQQRGRGTFSSKYGTWENCLTAA</sequence>
<dbReference type="InterPro" id="IPR048386">
    <property type="entry name" value="Med15_C"/>
</dbReference>
<dbReference type="Gene3D" id="1.10.246.20">
    <property type="entry name" value="Coactivator CBP, KIX domain"/>
    <property type="match status" value="1"/>
</dbReference>
<evidence type="ECO:0000256" key="5">
    <source>
        <dbReference type="SAM" id="MobiDB-lite"/>
    </source>
</evidence>
<name>A0ABD3B3F9_9GENT</name>
<feature type="compositionally biased region" description="Polar residues" evidence="5">
    <location>
        <begin position="701"/>
        <end position="712"/>
    </location>
</feature>
<dbReference type="InterPro" id="IPR044661">
    <property type="entry name" value="MED15a/b/c-like"/>
</dbReference>
<feature type="compositionally biased region" description="Polar residues" evidence="5">
    <location>
        <begin position="193"/>
        <end position="203"/>
    </location>
</feature>
<feature type="region of interest" description="Disordered" evidence="5">
    <location>
        <begin position="397"/>
        <end position="444"/>
    </location>
</feature>
<evidence type="ECO:0000313" key="9">
    <source>
        <dbReference type="Proteomes" id="UP001630127"/>
    </source>
</evidence>
<dbReference type="InterPro" id="IPR036529">
    <property type="entry name" value="KIX_dom_sf"/>
</dbReference>
<comment type="subcellular location">
    <subcellularLocation>
        <location evidence="1">Nucleus</location>
    </subcellularLocation>
</comment>
<keyword evidence="3" id="KW-0804">Transcription</keyword>
<protein>
    <recommendedName>
        <fullName evidence="10">Mediator complex subunit 15 KIX domain-containing protein</fullName>
    </recommendedName>
</protein>
<feature type="compositionally biased region" description="Low complexity" evidence="5">
    <location>
        <begin position="713"/>
        <end position="728"/>
    </location>
</feature>
<evidence type="ECO:0000256" key="1">
    <source>
        <dbReference type="ARBA" id="ARBA00004123"/>
    </source>
</evidence>
<proteinExistence type="predicted"/>
<keyword evidence="2" id="KW-0805">Transcription regulation</keyword>
<reference evidence="8 9" key="1">
    <citation type="submission" date="2024-11" db="EMBL/GenBank/DDBJ databases">
        <title>A near-complete genome assembly of Cinchona calisaya.</title>
        <authorList>
            <person name="Lian D.C."/>
            <person name="Zhao X.W."/>
            <person name="Wei L."/>
        </authorList>
    </citation>
    <scope>NUCLEOTIDE SEQUENCE [LARGE SCALE GENOMIC DNA]</scope>
    <source>
        <tissue evidence="8">Nenye</tissue>
    </source>
</reference>
<feature type="domain" description="ARC105/Med15 mediator subunit C-terminal" evidence="7">
    <location>
        <begin position="1167"/>
        <end position="1239"/>
    </location>
</feature>
<feature type="compositionally biased region" description="Low complexity" evidence="5">
    <location>
        <begin position="740"/>
        <end position="751"/>
    </location>
</feature>
<accession>A0ABD3B3F9</accession>
<evidence type="ECO:0000259" key="6">
    <source>
        <dbReference type="Pfam" id="PF16987"/>
    </source>
</evidence>
<dbReference type="FunFam" id="1.10.246.20:FF:000003">
    <property type="entry name" value="Mediator of RNA polymerase II transcription subunit 15a"/>
    <property type="match status" value="1"/>
</dbReference>
<evidence type="ECO:0008006" key="10">
    <source>
        <dbReference type="Google" id="ProtNLM"/>
    </source>
</evidence>